<evidence type="ECO:0000313" key="3">
    <source>
        <dbReference type="EMBL" id="MBB6182766.1"/>
    </source>
</evidence>
<evidence type="ECO:0000256" key="1">
    <source>
        <dbReference type="SAM" id="MobiDB-lite"/>
    </source>
</evidence>
<feature type="compositionally biased region" description="Basic and acidic residues" evidence="1">
    <location>
        <begin position="136"/>
        <end position="149"/>
    </location>
</feature>
<protein>
    <submittedName>
        <fullName evidence="2">Uncharacterized protein</fullName>
    </submittedName>
</protein>
<accession>A0A099CTL7</accession>
<name>A0A099CTL7_9GAMM</name>
<feature type="region of interest" description="Disordered" evidence="1">
    <location>
        <begin position="136"/>
        <end position="167"/>
    </location>
</feature>
<evidence type="ECO:0000313" key="2">
    <source>
        <dbReference type="EMBL" id="KGI77323.1"/>
    </source>
</evidence>
<reference evidence="3 5" key="2">
    <citation type="submission" date="2020-08" db="EMBL/GenBank/DDBJ databases">
        <title>Genomic Encyclopedia of Type Strains, Phase IV (KMG-IV): sequencing the most valuable type-strain genomes for metagenomic binning, comparative biology and taxonomic classification.</title>
        <authorList>
            <person name="Goeker M."/>
        </authorList>
    </citation>
    <scope>NUCLEOTIDE SEQUENCE [LARGE SCALE GENOMIC DNA]</scope>
    <source>
        <strain evidence="3 5">DSM 107085</strain>
    </source>
</reference>
<dbReference type="Proteomes" id="UP000029708">
    <property type="component" value="Unassembled WGS sequence"/>
</dbReference>
<dbReference type="STRING" id="1543381.LF63_0110580"/>
<dbReference type="OrthoDB" id="5954450at2"/>
<dbReference type="PROSITE" id="PS51257">
    <property type="entry name" value="PROKAR_LIPOPROTEIN"/>
    <property type="match status" value="1"/>
</dbReference>
<gene>
    <name evidence="3" type="ORF">HNQ86_000111</name>
    <name evidence="2" type="ORF">LF63_0110580</name>
</gene>
<reference evidence="2 4" key="1">
    <citation type="submission" date="2014-09" db="EMBL/GenBank/DDBJ databases">
        <title>Xanthomonadaceae 3.5X direct submission.</title>
        <authorList>
            <person name="Fang T."/>
            <person name="Wang H."/>
        </authorList>
    </citation>
    <scope>NUCLEOTIDE SEQUENCE [LARGE SCALE GENOMIC DNA]</scope>
    <source>
        <strain evidence="2 4">3.5X</strain>
    </source>
</reference>
<sequence>MNRLTRWLSPAVFLPVVVLALMLGACSSGVKDTDVTAKLEKTFPMTVESYKSGQFLLDGAVLSAVDLGGHFAYLRDQGQLPKRVLLKRSDDTKIHKQHLLAMARIELDYGVAVFYEKKGELKRLVVADKNDIPQLREHEKGVPLPDELKGTSARGGDHLPTGDGSGY</sequence>
<evidence type="ECO:0000313" key="5">
    <source>
        <dbReference type="Proteomes" id="UP000560000"/>
    </source>
</evidence>
<dbReference type="RefSeq" id="WP_043101636.1">
    <property type="nucleotide sequence ID" value="NZ_JACHET010000001.1"/>
</dbReference>
<dbReference type="EMBL" id="JACHET010000001">
    <property type="protein sequence ID" value="MBB6182766.1"/>
    <property type="molecule type" value="Genomic_DNA"/>
</dbReference>
<evidence type="ECO:0000313" key="4">
    <source>
        <dbReference type="Proteomes" id="UP000029708"/>
    </source>
</evidence>
<dbReference type="Proteomes" id="UP000560000">
    <property type="component" value="Unassembled WGS sequence"/>
</dbReference>
<comment type="caution">
    <text evidence="2">The sequence shown here is derived from an EMBL/GenBank/DDBJ whole genome shotgun (WGS) entry which is preliminary data.</text>
</comment>
<organism evidence="2 4">
    <name type="scientific">Oleiagrimonas soli</name>
    <dbReference type="NCBI Taxonomy" id="1543381"/>
    <lineage>
        <taxon>Bacteria</taxon>
        <taxon>Pseudomonadati</taxon>
        <taxon>Pseudomonadota</taxon>
        <taxon>Gammaproteobacteria</taxon>
        <taxon>Lysobacterales</taxon>
        <taxon>Rhodanobacteraceae</taxon>
        <taxon>Oleiagrimonas</taxon>
    </lineage>
</organism>
<keyword evidence="4" id="KW-1185">Reference proteome</keyword>
<proteinExistence type="predicted"/>
<dbReference type="HOGENOM" id="CLU_137378_0_0_6"/>
<dbReference type="AlphaFoldDB" id="A0A099CTL7"/>
<dbReference type="EMBL" id="JROI01000012">
    <property type="protein sequence ID" value="KGI77323.1"/>
    <property type="molecule type" value="Genomic_DNA"/>
</dbReference>